<comment type="caution">
    <text evidence="5">The sequence shown here is derived from an EMBL/GenBank/DDBJ whole genome shotgun (WGS) entry which is preliminary data.</text>
</comment>
<accession>A0ABT6MNM3</accession>
<organism evidence="5 6">
    <name type="scientific">Luteimonas composti</name>
    <dbReference type="NCBI Taxonomy" id="398257"/>
    <lineage>
        <taxon>Bacteria</taxon>
        <taxon>Pseudomonadati</taxon>
        <taxon>Pseudomonadota</taxon>
        <taxon>Gammaproteobacteria</taxon>
        <taxon>Lysobacterales</taxon>
        <taxon>Lysobacteraceae</taxon>
        <taxon>Luteimonas</taxon>
    </lineage>
</organism>
<evidence type="ECO:0000256" key="2">
    <source>
        <dbReference type="ARBA" id="ARBA00023125"/>
    </source>
</evidence>
<dbReference type="SUPFAM" id="SSF46689">
    <property type="entry name" value="Homeodomain-like"/>
    <property type="match status" value="1"/>
</dbReference>
<protein>
    <submittedName>
        <fullName evidence="5">Helix-turn-helix domain-containing protein</fullName>
    </submittedName>
</protein>
<feature type="domain" description="HTH araC/xylS-type" evidence="4">
    <location>
        <begin position="169"/>
        <end position="268"/>
    </location>
</feature>
<evidence type="ECO:0000313" key="5">
    <source>
        <dbReference type="EMBL" id="MDH7452192.1"/>
    </source>
</evidence>
<dbReference type="PROSITE" id="PS01124">
    <property type="entry name" value="HTH_ARAC_FAMILY_2"/>
    <property type="match status" value="1"/>
</dbReference>
<name>A0ABT6MNM3_9GAMM</name>
<dbReference type="InterPro" id="IPR009057">
    <property type="entry name" value="Homeodomain-like_sf"/>
</dbReference>
<dbReference type="Proteomes" id="UP001160550">
    <property type="component" value="Unassembled WGS sequence"/>
</dbReference>
<dbReference type="SMART" id="SM00342">
    <property type="entry name" value="HTH_ARAC"/>
    <property type="match status" value="1"/>
</dbReference>
<dbReference type="Gene3D" id="1.10.10.60">
    <property type="entry name" value="Homeodomain-like"/>
    <property type="match status" value="1"/>
</dbReference>
<proteinExistence type="predicted"/>
<dbReference type="InterPro" id="IPR050204">
    <property type="entry name" value="AraC_XylS_family_regulators"/>
</dbReference>
<dbReference type="Pfam" id="PF20240">
    <property type="entry name" value="DUF6597"/>
    <property type="match status" value="1"/>
</dbReference>
<dbReference type="Pfam" id="PF12833">
    <property type="entry name" value="HTH_18"/>
    <property type="match status" value="1"/>
</dbReference>
<keyword evidence="6" id="KW-1185">Reference proteome</keyword>
<gene>
    <name evidence="5" type="ORF">QF205_03725</name>
</gene>
<reference evidence="5" key="2">
    <citation type="submission" date="2023-04" db="EMBL/GenBank/DDBJ databases">
        <authorList>
            <person name="Sun J.-Q."/>
        </authorList>
    </citation>
    <scope>NUCLEOTIDE SEQUENCE</scope>
    <source>
        <strain evidence="5">CC-YY355</strain>
    </source>
</reference>
<reference evidence="5" key="1">
    <citation type="journal article" date="2007" name="Int. J. Syst. Evol. Microbiol.">
        <title>Luteimonas composti sp. nov., a moderately thermophilic bacterium isolated from food waste.</title>
        <authorList>
            <person name="Young C.C."/>
            <person name="Kampfer P."/>
            <person name="Chen W.M."/>
            <person name="Yen W.S."/>
            <person name="Arun A.B."/>
            <person name="Lai W.A."/>
            <person name="Shen F.T."/>
            <person name="Rekha P.D."/>
            <person name="Lin K.Y."/>
            <person name="Chou J.H."/>
        </authorList>
    </citation>
    <scope>NUCLEOTIDE SEQUENCE</scope>
    <source>
        <strain evidence="5">CC-YY355</strain>
    </source>
</reference>
<keyword evidence="1" id="KW-0805">Transcription regulation</keyword>
<dbReference type="InterPro" id="IPR046532">
    <property type="entry name" value="DUF6597"/>
</dbReference>
<keyword evidence="2" id="KW-0238">DNA-binding</keyword>
<evidence type="ECO:0000256" key="1">
    <source>
        <dbReference type="ARBA" id="ARBA00023015"/>
    </source>
</evidence>
<dbReference type="RefSeq" id="WP_280941394.1">
    <property type="nucleotide sequence ID" value="NZ_JARYGX010000009.1"/>
</dbReference>
<dbReference type="PANTHER" id="PTHR46796">
    <property type="entry name" value="HTH-TYPE TRANSCRIPTIONAL ACTIVATOR RHAS-RELATED"/>
    <property type="match status" value="1"/>
</dbReference>
<evidence type="ECO:0000313" key="6">
    <source>
        <dbReference type="Proteomes" id="UP001160550"/>
    </source>
</evidence>
<dbReference type="InterPro" id="IPR018060">
    <property type="entry name" value="HTH_AraC"/>
</dbReference>
<sequence length="293" mass="32652">MLPQDPSHGLQYRELPPGPRLQPHVACYWALRAPAPLSLRDRTFPDGCQELIFNIGTRVLRSDDGRAYARNPDAELVGQMTRPYDVLAEGEQLYFGVKFLPHGFAVFCREPVDSLRDQSIDLRLLFGPAFGAVHERIATARRLSVFVDEMEAWLDSRLCERRAASAAYRAVDRVVAALLARPDGSGLHAACADPGIGPRRLQGAFRELVGLSPRQLRGMLRFQSCFRGLQAGMPPAQLALACGYYDQAHFNREFRHYAGMSPGAWKRAGAPLNRFFLDADSRAWLCNGARVGR</sequence>
<keyword evidence="3" id="KW-0804">Transcription</keyword>
<dbReference type="EMBL" id="JARYGX010000009">
    <property type="protein sequence ID" value="MDH7452192.1"/>
    <property type="molecule type" value="Genomic_DNA"/>
</dbReference>
<evidence type="ECO:0000259" key="4">
    <source>
        <dbReference type="PROSITE" id="PS01124"/>
    </source>
</evidence>
<evidence type="ECO:0000256" key="3">
    <source>
        <dbReference type="ARBA" id="ARBA00023163"/>
    </source>
</evidence>